<dbReference type="Gene3D" id="2.60.120.10">
    <property type="entry name" value="Jelly Rolls"/>
    <property type="match status" value="1"/>
</dbReference>
<dbReference type="InterPro" id="IPR011051">
    <property type="entry name" value="RmlC_Cupin_sf"/>
</dbReference>
<evidence type="ECO:0000313" key="1">
    <source>
        <dbReference type="EMBL" id="MBT1704880.1"/>
    </source>
</evidence>
<dbReference type="EMBL" id="JAHESD010000041">
    <property type="protein sequence ID" value="MBT1704880.1"/>
    <property type="molecule type" value="Genomic_DNA"/>
</dbReference>
<evidence type="ECO:0000313" key="2">
    <source>
        <dbReference type="Proteomes" id="UP000772618"/>
    </source>
</evidence>
<gene>
    <name evidence="1" type="ORF">KK060_16425</name>
</gene>
<dbReference type="RefSeq" id="WP_254154841.1">
    <property type="nucleotide sequence ID" value="NZ_JAHESD010000041.1"/>
</dbReference>
<comment type="caution">
    <text evidence="1">The sequence shown here is derived from an EMBL/GenBank/DDBJ whole genome shotgun (WGS) entry which is preliminary data.</text>
</comment>
<dbReference type="SUPFAM" id="SSF51182">
    <property type="entry name" value="RmlC-like cupins"/>
    <property type="match status" value="1"/>
</dbReference>
<keyword evidence="2" id="KW-1185">Reference proteome</keyword>
<name>A0ABS5VTY2_9BACT</name>
<reference evidence="1 2" key="1">
    <citation type="submission" date="2021-05" db="EMBL/GenBank/DDBJ databases">
        <title>A Polyphasic approach of four new species of the genus Ohtaekwangia: Ohtaekwangia histidinii sp. nov., Ohtaekwangia cretensis sp. nov., Ohtaekwangia indiensis sp. nov., Ohtaekwangia reichenbachii sp. nov. from diverse environment.</title>
        <authorList>
            <person name="Octaviana S."/>
        </authorList>
    </citation>
    <scope>NUCLEOTIDE SEQUENCE [LARGE SCALE GENOMIC DNA]</scope>
    <source>
        <strain evidence="1 2">PWU20</strain>
    </source>
</reference>
<accession>A0ABS5VTY2</accession>
<organism evidence="1 2">
    <name type="scientific">Chryseosolibacter indicus</name>
    <dbReference type="NCBI Taxonomy" id="2782351"/>
    <lineage>
        <taxon>Bacteria</taxon>
        <taxon>Pseudomonadati</taxon>
        <taxon>Bacteroidota</taxon>
        <taxon>Cytophagia</taxon>
        <taxon>Cytophagales</taxon>
        <taxon>Chryseotaleaceae</taxon>
        <taxon>Chryseosolibacter</taxon>
    </lineage>
</organism>
<sequence>MDTITSRMDGVLISPIKIIPNENGDVLHGLKASEDAFVSFGEAYFSIVHKDKRKGWKKHTRMTLNLVVPVGEIGFILFDDREGSGTYAKFFEISLSRKNYCRLTVPPGIWMAFYGKGADENILLNIASIPHDPEESINLPLINDHIKYQWQ</sequence>
<dbReference type="Proteomes" id="UP000772618">
    <property type="component" value="Unassembled WGS sequence"/>
</dbReference>
<dbReference type="InterPro" id="IPR014710">
    <property type="entry name" value="RmlC-like_jellyroll"/>
</dbReference>
<protein>
    <submittedName>
        <fullName evidence="1">dTDP-4-dehydrorhamnose 3,5-epimerase family protein</fullName>
    </submittedName>
</protein>
<proteinExistence type="predicted"/>